<comment type="caution">
    <text evidence="14">The sequence shown here is derived from an EMBL/GenBank/DDBJ whole genome shotgun (WGS) entry which is preliminary data.</text>
</comment>
<reference evidence="14" key="1">
    <citation type="submission" date="2013-04" db="EMBL/GenBank/DDBJ databases">
        <authorList>
            <person name="Harkins D.M."/>
            <person name="Durkin A.S."/>
            <person name="Brinkac L.M."/>
            <person name="Haft D.H."/>
            <person name="Selengut J.D."/>
            <person name="Sanka R."/>
            <person name="DePew J."/>
            <person name="Purushe J."/>
            <person name="Galloway R.L."/>
            <person name="Vinetz J.M."/>
            <person name="Sutton G.G."/>
            <person name="Nierman W.C."/>
            <person name="Fouts D.E."/>
        </authorList>
    </citation>
    <scope>NUCLEOTIDE SEQUENCE [LARGE SCALE GENOMIC DNA]</scope>
    <source>
        <strain evidence="14">CDC</strain>
    </source>
</reference>
<evidence type="ECO:0000256" key="11">
    <source>
        <dbReference type="ARBA" id="ARBA00023303"/>
    </source>
</evidence>
<keyword evidence="8 12" id="KW-1133">Transmembrane helix</keyword>
<dbReference type="GO" id="GO:0001508">
    <property type="term" value="P:action potential"/>
    <property type="evidence" value="ECO:0007669"/>
    <property type="project" value="TreeGrafter"/>
</dbReference>
<comment type="subcellular location">
    <subcellularLocation>
        <location evidence="1">Membrane</location>
        <topology evidence="1">Multi-pass membrane protein</topology>
    </subcellularLocation>
</comment>
<keyword evidence="2" id="KW-0813">Transport</keyword>
<evidence type="ECO:0000256" key="7">
    <source>
        <dbReference type="ARBA" id="ARBA00022958"/>
    </source>
</evidence>
<organism evidence="14 15">
    <name type="scientific">Leptospira wolbachii serovar Codice str. CDC</name>
    <dbReference type="NCBI Taxonomy" id="1218599"/>
    <lineage>
        <taxon>Bacteria</taxon>
        <taxon>Pseudomonadati</taxon>
        <taxon>Spirochaetota</taxon>
        <taxon>Spirochaetia</taxon>
        <taxon>Leptospirales</taxon>
        <taxon>Leptospiraceae</taxon>
        <taxon>Leptospira</taxon>
    </lineage>
</organism>
<evidence type="ECO:0000256" key="1">
    <source>
        <dbReference type="ARBA" id="ARBA00004141"/>
    </source>
</evidence>
<evidence type="ECO:0000256" key="2">
    <source>
        <dbReference type="ARBA" id="ARBA00022448"/>
    </source>
</evidence>
<keyword evidence="10 12" id="KW-0472">Membrane</keyword>
<evidence type="ECO:0000259" key="13">
    <source>
        <dbReference type="Pfam" id="PF00520"/>
    </source>
</evidence>
<name>R9A3J2_9LEPT</name>
<dbReference type="SUPFAM" id="SSF81324">
    <property type="entry name" value="Voltage-gated potassium channels"/>
    <property type="match status" value="1"/>
</dbReference>
<dbReference type="Gene3D" id="1.20.5.110">
    <property type="match status" value="1"/>
</dbReference>
<dbReference type="EMBL" id="AOGZ02000020">
    <property type="protein sequence ID" value="EOQ94795.1"/>
    <property type="molecule type" value="Genomic_DNA"/>
</dbReference>
<feature type="domain" description="Ion transport" evidence="13">
    <location>
        <begin position="11"/>
        <end position="209"/>
    </location>
</feature>
<dbReference type="STRING" id="1218599.LEP1GSC195_1384"/>
<accession>R9A3J2</accession>
<keyword evidence="6" id="KW-0851">Voltage-gated channel</keyword>
<dbReference type="Pfam" id="PF00520">
    <property type="entry name" value="Ion_trans"/>
    <property type="match status" value="1"/>
</dbReference>
<proteinExistence type="predicted"/>
<dbReference type="InterPro" id="IPR027359">
    <property type="entry name" value="Volt_channel_dom_sf"/>
</dbReference>
<gene>
    <name evidence="14" type="ORF">LEP1GSC195_1384</name>
</gene>
<dbReference type="Proteomes" id="UP000013984">
    <property type="component" value="Unassembled WGS sequence"/>
</dbReference>
<protein>
    <submittedName>
        <fullName evidence="14">Transporter, cation channel family protein</fullName>
    </submittedName>
</protein>
<feature type="transmembrane region" description="Helical" evidence="12">
    <location>
        <begin position="44"/>
        <end position="61"/>
    </location>
</feature>
<dbReference type="GO" id="GO:0008076">
    <property type="term" value="C:voltage-gated potassium channel complex"/>
    <property type="evidence" value="ECO:0007669"/>
    <property type="project" value="InterPro"/>
</dbReference>
<evidence type="ECO:0000256" key="10">
    <source>
        <dbReference type="ARBA" id="ARBA00023136"/>
    </source>
</evidence>
<evidence type="ECO:0000256" key="12">
    <source>
        <dbReference type="SAM" id="Phobius"/>
    </source>
</evidence>
<dbReference type="InterPro" id="IPR028325">
    <property type="entry name" value="VG_K_chnl"/>
</dbReference>
<sequence>MNDRKSILSILDIFTLILSIYILGTLLTGIFYKYDNEQQRLLDIIDNIICFYFILEFLIKFKNSSDKLKFIKWGWIDLISSIPNIDALRYGRIFRIIRILRVLRILRSFKAVTSILFKNKPKGTFSTVALFSFLTIIFASIAILQVENDPNSNIKSAEDALWWSYVTVTTVGYGDKFPLTTEGRIIGAILMTVGVGLFGTFTGFVASWFLEKEN</sequence>
<feature type="transmembrane region" description="Helical" evidence="12">
    <location>
        <begin position="185"/>
        <end position="210"/>
    </location>
</feature>
<dbReference type="Gene3D" id="1.10.287.70">
    <property type="match status" value="1"/>
</dbReference>
<evidence type="ECO:0000313" key="15">
    <source>
        <dbReference type="Proteomes" id="UP000013984"/>
    </source>
</evidence>
<keyword evidence="7" id="KW-0630">Potassium</keyword>
<evidence type="ECO:0000256" key="4">
    <source>
        <dbReference type="ARBA" id="ARBA00022692"/>
    </source>
</evidence>
<keyword evidence="3" id="KW-0633">Potassium transport</keyword>
<dbReference type="PANTHER" id="PTHR11537:SF254">
    <property type="entry name" value="POTASSIUM VOLTAGE-GATED CHANNEL PROTEIN SHAB"/>
    <property type="match status" value="1"/>
</dbReference>
<feature type="transmembrane region" description="Helical" evidence="12">
    <location>
        <begin position="125"/>
        <end position="146"/>
    </location>
</feature>
<feature type="transmembrane region" description="Helical" evidence="12">
    <location>
        <begin position="7"/>
        <end position="32"/>
    </location>
</feature>
<keyword evidence="9" id="KW-0406">Ion transport</keyword>
<dbReference type="GO" id="GO:0005249">
    <property type="term" value="F:voltage-gated potassium channel activity"/>
    <property type="evidence" value="ECO:0007669"/>
    <property type="project" value="InterPro"/>
</dbReference>
<evidence type="ECO:0000313" key="14">
    <source>
        <dbReference type="EMBL" id="EOQ94795.1"/>
    </source>
</evidence>
<dbReference type="AlphaFoldDB" id="R9A3J2"/>
<evidence type="ECO:0000256" key="6">
    <source>
        <dbReference type="ARBA" id="ARBA00022882"/>
    </source>
</evidence>
<evidence type="ECO:0000256" key="8">
    <source>
        <dbReference type="ARBA" id="ARBA00022989"/>
    </source>
</evidence>
<keyword evidence="4 12" id="KW-0812">Transmembrane</keyword>
<evidence type="ECO:0000256" key="5">
    <source>
        <dbReference type="ARBA" id="ARBA00022826"/>
    </source>
</evidence>
<keyword evidence="11" id="KW-0407">Ion channel</keyword>
<dbReference type="Gene3D" id="1.20.120.350">
    <property type="entry name" value="Voltage-gated potassium channels. Chain C"/>
    <property type="match status" value="1"/>
</dbReference>
<evidence type="ECO:0000256" key="9">
    <source>
        <dbReference type="ARBA" id="ARBA00023065"/>
    </source>
</evidence>
<dbReference type="PANTHER" id="PTHR11537">
    <property type="entry name" value="VOLTAGE-GATED POTASSIUM CHANNEL"/>
    <property type="match status" value="1"/>
</dbReference>
<dbReference type="InterPro" id="IPR005821">
    <property type="entry name" value="Ion_trans_dom"/>
</dbReference>
<dbReference type="RefSeq" id="WP_015683105.1">
    <property type="nucleotide sequence ID" value="NZ_AOGZ02000020.1"/>
</dbReference>
<keyword evidence="5" id="KW-0631">Potassium channel</keyword>
<dbReference type="PRINTS" id="PR00169">
    <property type="entry name" value="KCHANNEL"/>
</dbReference>
<keyword evidence="15" id="KW-1185">Reference proteome</keyword>
<evidence type="ECO:0000256" key="3">
    <source>
        <dbReference type="ARBA" id="ARBA00022538"/>
    </source>
</evidence>